<gene>
    <name evidence="1" type="ORF">C7410_101308</name>
</gene>
<reference evidence="1 2" key="1">
    <citation type="submission" date="2018-06" db="EMBL/GenBank/DDBJ databases">
        <title>Genomic Encyclopedia of Type Strains, Phase IV (KMG-V): Genome sequencing to study the core and pangenomes of soil and plant-associated prokaryotes.</title>
        <authorList>
            <person name="Whitman W."/>
        </authorList>
    </citation>
    <scope>NUCLEOTIDE SEQUENCE [LARGE SCALE GENOMIC DNA]</scope>
    <source>
        <strain evidence="1 2">SRCL-318</strain>
    </source>
</reference>
<dbReference type="EMBL" id="QJSQ01000001">
    <property type="protein sequence ID" value="PYE27976.1"/>
    <property type="molecule type" value="Genomic_DNA"/>
</dbReference>
<evidence type="ECO:0000313" key="1">
    <source>
        <dbReference type="EMBL" id="PYE27976.1"/>
    </source>
</evidence>
<comment type="caution">
    <text evidence="1">The sequence shown here is derived from an EMBL/GenBank/DDBJ whole genome shotgun (WGS) entry which is preliminary data.</text>
</comment>
<dbReference type="Proteomes" id="UP000247772">
    <property type="component" value="Unassembled WGS sequence"/>
</dbReference>
<name>A0A2V4V5N3_9BURK</name>
<sequence>MHFGGDMELYDDVRWGPILKDLKDAPEENIYPKGEGGWWRVHGYKSYSEMNAAWKANIRQINNRWPEIHKQAIELVKEYCEESRLLNNAVSRDQFKTDSNQKFFVDKMSTTRNGLLEKVKSATNVADLRRAKEEYGDSSARMSAYIYDEALDAYLKWQKANSEKEALALSEMKLHTYKARANSELRILALTTAPIRDASGKPICHMLSVAIDLSDGTWESGRAGHKRKGSDLEAAFGFSLPTVAANANATENPHNCAELDALYKLKEKKPTVKMTDVFFISMMPGGSMVIPPCVNCQRWIREQKATASKFDTQ</sequence>
<protein>
    <submittedName>
        <fullName evidence="1">Uncharacterized protein</fullName>
    </submittedName>
</protein>
<organism evidence="1 2">
    <name type="scientific">Paraburkholderia silvatlantica</name>
    <dbReference type="NCBI Taxonomy" id="321895"/>
    <lineage>
        <taxon>Bacteria</taxon>
        <taxon>Pseudomonadati</taxon>
        <taxon>Pseudomonadota</taxon>
        <taxon>Betaproteobacteria</taxon>
        <taxon>Burkholderiales</taxon>
        <taxon>Burkholderiaceae</taxon>
        <taxon>Paraburkholderia</taxon>
    </lineage>
</organism>
<accession>A0A2V4V5N3</accession>
<proteinExistence type="predicted"/>
<dbReference type="AlphaFoldDB" id="A0A2V4V5N3"/>
<evidence type="ECO:0000313" key="2">
    <source>
        <dbReference type="Proteomes" id="UP000247772"/>
    </source>
</evidence>